<evidence type="ECO:0000313" key="3">
    <source>
        <dbReference type="Proteomes" id="UP000015106"/>
    </source>
</evidence>
<dbReference type="Proteomes" id="UP000015106">
    <property type="component" value="Chromosome 6"/>
</dbReference>
<dbReference type="EnsemblPlants" id="TuG1812G0600003101.01.T02">
    <property type="protein sequence ID" value="TuG1812G0600003101.01.T02.cds418992"/>
    <property type="gene ID" value="TuG1812G0600003101.01"/>
</dbReference>
<organism evidence="2 3">
    <name type="scientific">Triticum urartu</name>
    <name type="common">Red wild einkorn</name>
    <name type="synonym">Crithodium urartu</name>
    <dbReference type="NCBI Taxonomy" id="4572"/>
    <lineage>
        <taxon>Eukaryota</taxon>
        <taxon>Viridiplantae</taxon>
        <taxon>Streptophyta</taxon>
        <taxon>Embryophyta</taxon>
        <taxon>Tracheophyta</taxon>
        <taxon>Spermatophyta</taxon>
        <taxon>Magnoliopsida</taxon>
        <taxon>Liliopsida</taxon>
        <taxon>Poales</taxon>
        <taxon>Poaceae</taxon>
        <taxon>BOP clade</taxon>
        <taxon>Pooideae</taxon>
        <taxon>Triticodae</taxon>
        <taxon>Triticeae</taxon>
        <taxon>Triticinae</taxon>
        <taxon>Triticum</taxon>
    </lineage>
</organism>
<dbReference type="Gramene" id="TuG1812G0600003101.01.T02">
    <property type="protein sequence ID" value="TuG1812G0600003101.01.T02.cds418992"/>
    <property type="gene ID" value="TuG1812G0600003101.01"/>
</dbReference>
<protein>
    <submittedName>
        <fullName evidence="2">Uncharacterized protein</fullName>
    </submittedName>
</protein>
<gene>
    <name evidence="2" type="primary">LOC125514379</name>
</gene>
<name>A0A8R7QU35_TRIUA</name>
<proteinExistence type="predicted"/>
<sequence length="146" mass="16539">MSEKKRAPGPRKDEVVTREYTVNLHKRLHGWYTPPSSPAPSIPELRAPGRSASQIPPPGFTGCRHGAYGPSWWRCWCERLLPASTMWAREWLSHLYGSKSFQLDDTRDRMTERYPDLLDSALVSDPTLFSRGSSICAILLGVINRV</sequence>
<reference evidence="2" key="2">
    <citation type="submission" date="2018-03" db="EMBL/GenBank/DDBJ databases">
        <title>The Triticum urartu genome reveals the dynamic nature of wheat genome evolution.</title>
        <authorList>
            <person name="Ling H."/>
            <person name="Ma B."/>
            <person name="Shi X."/>
            <person name="Liu H."/>
            <person name="Dong L."/>
            <person name="Sun H."/>
            <person name="Cao Y."/>
            <person name="Gao Q."/>
            <person name="Zheng S."/>
            <person name="Li Y."/>
            <person name="Yu Y."/>
            <person name="Du H."/>
            <person name="Qi M."/>
            <person name="Li Y."/>
            <person name="Yu H."/>
            <person name="Cui Y."/>
            <person name="Wang N."/>
            <person name="Chen C."/>
            <person name="Wu H."/>
            <person name="Zhao Y."/>
            <person name="Zhang J."/>
            <person name="Li Y."/>
            <person name="Zhou W."/>
            <person name="Zhang B."/>
            <person name="Hu W."/>
            <person name="Eijk M."/>
            <person name="Tang J."/>
            <person name="Witsenboer H."/>
            <person name="Zhao S."/>
            <person name="Li Z."/>
            <person name="Zhang A."/>
            <person name="Wang D."/>
            <person name="Liang C."/>
        </authorList>
    </citation>
    <scope>NUCLEOTIDE SEQUENCE [LARGE SCALE GENOMIC DNA]</scope>
    <source>
        <strain evidence="2">cv. G1812</strain>
    </source>
</reference>
<dbReference type="AlphaFoldDB" id="A0A8R7QU35"/>
<feature type="region of interest" description="Disordered" evidence="1">
    <location>
        <begin position="33"/>
        <end position="58"/>
    </location>
</feature>
<evidence type="ECO:0000256" key="1">
    <source>
        <dbReference type="SAM" id="MobiDB-lite"/>
    </source>
</evidence>
<reference evidence="2" key="3">
    <citation type="submission" date="2022-06" db="UniProtKB">
        <authorList>
            <consortium name="EnsemblPlants"/>
        </authorList>
    </citation>
    <scope>IDENTIFICATION</scope>
</reference>
<accession>A0A8R7QU35</accession>
<evidence type="ECO:0000313" key="2">
    <source>
        <dbReference type="EnsemblPlants" id="TuG1812G0600003101.01.T02.cds418992"/>
    </source>
</evidence>
<keyword evidence="3" id="KW-1185">Reference proteome</keyword>
<reference evidence="3" key="1">
    <citation type="journal article" date="2013" name="Nature">
        <title>Draft genome of the wheat A-genome progenitor Triticum urartu.</title>
        <authorList>
            <person name="Ling H.Q."/>
            <person name="Zhao S."/>
            <person name="Liu D."/>
            <person name="Wang J."/>
            <person name="Sun H."/>
            <person name="Zhang C."/>
            <person name="Fan H."/>
            <person name="Li D."/>
            <person name="Dong L."/>
            <person name="Tao Y."/>
            <person name="Gao C."/>
            <person name="Wu H."/>
            <person name="Li Y."/>
            <person name="Cui Y."/>
            <person name="Guo X."/>
            <person name="Zheng S."/>
            <person name="Wang B."/>
            <person name="Yu K."/>
            <person name="Liang Q."/>
            <person name="Yang W."/>
            <person name="Lou X."/>
            <person name="Chen J."/>
            <person name="Feng M."/>
            <person name="Jian J."/>
            <person name="Zhang X."/>
            <person name="Luo G."/>
            <person name="Jiang Y."/>
            <person name="Liu J."/>
            <person name="Wang Z."/>
            <person name="Sha Y."/>
            <person name="Zhang B."/>
            <person name="Wu H."/>
            <person name="Tang D."/>
            <person name="Shen Q."/>
            <person name="Xue P."/>
            <person name="Zou S."/>
            <person name="Wang X."/>
            <person name="Liu X."/>
            <person name="Wang F."/>
            <person name="Yang Y."/>
            <person name="An X."/>
            <person name="Dong Z."/>
            <person name="Zhang K."/>
            <person name="Zhang X."/>
            <person name="Luo M.C."/>
            <person name="Dvorak J."/>
            <person name="Tong Y."/>
            <person name="Wang J."/>
            <person name="Yang H."/>
            <person name="Li Z."/>
            <person name="Wang D."/>
            <person name="Zhang A."/>
            <person name="Wang J."/>
        </authorList>
    </citation>
    <scope>NUCLEOTIDE SEQUENCE</scope>
    <source>
        <strain evidence="3">cv. G1812</strain>
    </source>
</reference>